<dbReference type="InterPro" id="IPR025716">
    <property type="entry name" value="Post-transcriptional_regulator"/>
</dbReference>
<organism evidence="1 2">
    <name type="scientific">Ferviditalea candida</name>
    <dbReference type="NCBI Taxonomy" id="3108399"/>
    <lineage>
        <taxon>Bacteria</taxon>
        <taxon>Bacillati</taxon>
        <taxon>Bacillota</taxon>
        <taxon>Bacilli</taxon>
        <taxon>Bacillales</taxon>
        <taxon>Paenibacillaceae</taxon>
        <taxon>Ferviditalea</taxon>
    </lineage>
</organism>
<comment type="caution">
    <text evidence="1">The sequence shown here is derived from an EMBL/GenBank/DDBJ whole genome shotgun (WGS) entry which is preliminary data.</text>
</comment>
<sequence>MEQLEEALSEEELTQFMEELCNSKAEEFMLLGYENVTGKDIWAFVSDQYRDGLPQLHRVVNDILSLKVTKYMNWMTLNAYKGIRF</sequence>
<gene>
    <name evidence="1" type="ORF">VF724_10170</name>
</gene>
<reference evidence="1" key="1">
    <citation type="submission" date="2023-12" db="EMBL/GenBank/DDBJ databases">
        <title>Fervidustalea candida gen. nov., sp. nov., a novel member of the family Paenibacillaceae isolated from a geothermal area.</title>
        <authorList>
            <person name="Li W.-J."/>
            <person name="Jiao J.-Y."/>
            <person name="Chen Y."/>
        </authorList>
    </citation>
    <scope>NUCLEOTIDE SEQUENCE</scope>
    <source>
        <strain evidence="1">SYSU GA230002</strain>
    </source>
</reference>
<dbReference type="RefSeq" id="WP_371754147.1">
    <property type="nucleotide sequence ID" value="NZ_JAYJLD010000012.1"/>
</dbReference>
<keyword evidence="2" id="KW-1185">Reference proteome</keyword>
<dbReference type="Proteomes" id="UP001310386">
    <property type="component" value="Unassembled WGS sequence"/>
</dbReference>
<evidence type="ECO:0000313" key="1">
    <source>
        <dbReference type="EMBL" id="MEB3102029.1"/>
    </source>
</evidence>
<name>A0ABU5ZHS5_9BACL</name>
<dbReference type="EMBL" id="JAYJLD010000012">
    <property type="protein sequence ID" value="MEB3102029.1"/>
    <property type="molecule type" value="Genomic_DNA"/>
</dbReference>
<protein>
    <submittedName>
        <fullName evidence="1">Post-transcriptional regulator</fullName>
    </submittedName>
</protein>
<dbReference type="Pfam" id="PF13797">
    <property type="entry name" value="Post_transc_reg"/>
    <property type="match status" value="1"/>
</dbReference>
<proteinExistence type="predicted"/>
<accession>A0ABU5ZHS5</accession>
<evidence type="ECO:0000313" key="2">
    <source>
        <dbReference type="Proteomes" id="UP001310386"/>
    </source>
</evidence>